<dbReference type="PANTHER" id="PTHR21015:SF22">
    <property type="entry name" value="GLYCOSYLTRANSFERASE"/>
    <property type="match status" value="1"/>
</dbReference>
<dbReference type="EMBL" id="CAFBLN010000007">
    <property type="protein sequence ID" value="CAB4862253.1"/>
    <property type="molecule type" value="Genomic_DNA"/>
</dbReference>
<keyword evidence="1" id="KW-1003">Cell membrane</keyword>
<evidence type="ECO:0000313" key="12">
    <source>
        <dbReference type="EMBL" id="CAB4862253.1"/>
    </source>
</evidence>
<evidence type="ECO:0000256" key="8">
    <source>
        <dbReference type="ARBA" id="ARBA00023306"/>
    </source>
</evidence>
<reference evidence="12" key="1">
    <citation type="submission" date="2020-05" db="EMBL/GenBank/DDBJ databases">
        <authorList>
            <person name="Chiriac C."/>
            <person name="Salcher M."/>
            <person name="Ghai R."/>
            <person name="Kavagutti S V."/>
        </authorList>
    </citation>
    <scope>NUCLEOTIDE SEQUENCE</scope>
</reference>
<evidence type="ECO:0000259" key="10">
    <source>
        <dbReference type="Pfam" id="PF03033"/>
    </source>
</evidence>
<sequence>MKFVITGGGTGGHIFPMTAVADSLRSSGVTAQEILFVGSRRGQERALLGSRDERLILLPGRGIRRSVTPVALWNNTGAAIRVVWSVVVAIATTLQLRPEVIVSVGGYAAFPMVLAGALLRRPMVFIELDASMGLVHRIFHRSARRICFGIAPASLPTRGMVTGVPLRPSIELISRDFEKRVSAATAVGVDPQRHIVVVMTGSLGSTTVNNAVSQLAELWADRQDVAIVHVTGKRDFDQMQHRRPHSSELQYVLLPFADAMSDLWTLADTAICRAGATTVAELTFLGIPSILVPLPNAPGDHQTMNARSVVDVGGARMLPDDVCSANSLAAAIDDLLRDPLLREQMGSAAKNMGRPDAARHIARVVQAVAHGE</sequence>
<evidence type="ECO:0000256" key="1">
    <source>
        <dbReference type="ARBA" id="ARBA00022475"/>
    </source>
</evidence>
<dbReference type="InterPro" id="IPR007235">
    <property type="entry name" value="Glyco_trans_28_C"/>
</dbReference>
<dbReference type="GO" id="GO:0009252">
    <property type="term" value="P:peptidoglycan biosynthetic process"/>
    <property type="evidence" value="ECO:0007669"/>
    <property type="project" value="UniProtKB-KW"/>
</dbReference>
<dbReference type="GO" id="GO:0051301">
    <property type="term" value="P:cell division"/>
    <property type="evidence" value="ECO:0007669"/>
    <property type="project" value="UniProtKB-KW"/>
</dbReference>
<dbReference type="PANTHER" id="PTHR21015">
    <property type="entry name" value="UDP-N-ACETYLGLUCOSAMINE--N-ACETYLMURAMYL-(PENTAPEPTIDE) PYROPHOSPHORYL-UNDECAPRENOL N-ACETYLGLUCOSAMINE TRANSFERASE 1"/>
    <property type="match status" value="1"/>
</dbReference>
<gene>
    <name evidence="12" type="ORF">UFOPK3381_00323</name>
</gene>
<dbReference type="InterPro" id="IPR004276">
    <property type="entry name" value="GlycoTrans_28_N"/>
</dbReference>
<keyword evidence="6" id="KW-0573">Peptidoglycan synthesis</keyword>
<evidence type="ECO:0000256" key="5">
    <source>
        <dbReference type="ARBA" id="ARBA00022960"/>
    </source>
</evidence>
<dbReference type="AlphaFoldDB" id="A0A6J7D595"/>
<keyword evidence="8" id="KW-0131">Cell cycle</keyword>
<evidence type="ECO:0000256" key="4">
    <source>
        <dbReference type="ARBA" id="ARBA00022679"/>
    </source>
</evidence>
<keyword evidence="7" id="KW-0472">Membrane</keyword>
<accession>A0A6J7D595</accession>
<dbReference type="GO" id="GO:0071555">
    <property type="term" value="P:cell wall organization"/>
    <property type="evidence" value="ECO:0007669"/>
    <property type="project" value="UniProtKB-KW"/>
</dbReference>
<dbReference type="Gene3D" id="3.40.50.2000">
    <property type="entry name" value="Glycogen Phosphorylase B"/>
    <property type="match status" value="2"/>
</dbReference>
<dbReference type="SUPFAM" id="SSF53756">
    <property type="entry name" value="UDP-Glycosyltransferase/glycogen phosphorylase"/>
    <property type="match status" value="1"/>
</dbReference>
<protein>
    <submittedName>
        <fullName evidence="12">Unannotated protein</fullName>
    </submittedName>
</protein>
<feature type="domain" description="Glycosyl transferase family 28 C-terminal" evidence="11">
    <location>
        <begin position="195"/>
        <end position="360"/>
    </location>
</feature>
<keyword evidence="3" id="KW-0328">Glycosyltransferase</keyword>
<keyword evidence="2" id="KW-0132">Cell division</keyword>
<dbReference type="GO" id="GO:0008360">
    <property type="term" value="P:regulation of cell shape"/>
    <property type="evidence" value="ECO:0007669"/>
    <property type="project" value="UniProtKB-KW"/>
</dbReference>
<evidence type="ECO:0000256" key="6">
    <source>
        <dbReference type="ARBA" id="ARBA00022984"/>
    </source>
</evidence>
<dbReference type="Pfam" id="PF03033">
    <property type="entry name" value="Glyco_transf_28"/>
    <property type="match status" value="1"/>
</dbReference>
<keyword evidence="5" id="KW-0133">Cell shape</keyword>
<dbReference type="GO" id="GO:0005975">
    <property type="term" value="P:carbohydrate metabolic process"/>
    <property type="evidence" value="ECO:0007669"/>
    <property type="project" value="InterPro"/>
</dbReference>
<dbReference type="Pfam" id="PF04101">
    <property type="entry name" value="Glyco_tran_28_C"/>
    <property type="match status" value="1"/>
</dbReference>
<evidence type="ECO:0000256" key="3">
    <source>
        <dbReference type="ARBA" id="ARBA00022676"/>
    </source>
</evidence>
<dbReference type="GO" id="GO:0050511">
    <property type="term" value="F:undecaprenyldiphospho-muramoylpentapeptide beta-N-acetylglucosaminyltransferase activity"/>
    <property type="evidence" value="ECO:0007669"/>
    <property type="project" value="InterPro"/>
</dbReference>
<organism evidence="12">
    <name type="scientific">freshwater metagenome</name>
    <dbReference type="NCBI Taxonomy" id="449393"/>
    <lineage>
        <taxon>unclassified sequences</taxon>
        <taxon>metagenomes</taxon>
        <taxon>ecological metagenomes</taxon>
    </lineage>
</organism>
<evidence type="ECO:0000256" key="2">
    <source>
        <dbReference type="ARBA" id="ARBA00022618"/>
    </source>
</evidence>
<evidence type="ECO:0000256" key="9">
    <source>
        <dbReference type="ARBA" id="ARBA00023316"/>
    </source>
</evidence>
<name>A0A6J7D595_9ZZZZ</name>
<keyword evidence="4" id="KW-0808">Transferase</keyword>
<evidence type="ECO:0000259" key="11">
    <source>
        <dbReference type="Pfam" id="PF04101"/>
    </source>
</evidence>
<keyword evidence="9" id="KW-0961">Cell wall biogenesis/degradation</keyword>
<dbReference type="CDD" id="cd03785">
    <property type="entry name" value="GT28_MurG"/>
    <property type="match status" value="1"/>
</dbReference>
<proteinExistence type="inferred from homology"/>
<dbReference type="InterPro" id="IPR006009">
    <property type="entry name" value="GlcNAc_MurG"/>
</dbReference>
<dbReference type="HAMAP" id="MF_00033">
    <property type="entry name" value="MurG"/>
    <property type="match status" value="1"/>
</dbReference>
<evidence type="ECO:0000256" key="7">
    <source>
        <dbReference type="ARBA" id="ARBA00023136"/>
    </source>
</evidence>
<feature type="domain" description="Glycosyltransferase family 28 N-terminal" evidence="10">
    <location>
        <begin position="3"/>
        <end position="146"/>
    </location>
</feature>